<organism evidence="1 2">
    <name type="scientific">Anaerocellum danielii</name>
    <dbReference type="NCBI Taxonomy" id="1387557"/>
    <lineage>
        <taxon>Bacteria</taxon>
        <taxon>Bacillati</taxon>
        <taxon>Bacillota</taxon>
        <taxon>Bacillota incertae sedis</taxon>
        <taxon>Caldicellulosiruptorales</taxon>
        <taxon>Caldicellulosiruptoraceae</taxon>
        <taxon>Anaerocellum</taxon>
    </lineage>
</organism>
<proteinExistence type="predicted"/>
<accession>A0ABZ0U0A5</accession>
<keyword evidence="2" id="KW-1185">Reference proteome</keyword>
<dbReference type="EMBL" id="CP139957">
    <property type="protein sequence ID" value="WPX07590.1"/>
    <property type="molecule type" value="Genomic_DNA"/>
</dbReference>
<evidence type="ECO:0008006" key="3">
    <source>
        <dbReference type="Google" id="ProtNLM"/>
    </source>
</evidence>
<reference evidence="1 2" key="1">
    <citation type="submission" date="2023-12" db="EMBL/GenBank/DDBJ databases">
        <authorList>
            <person name="Manesh M.J.H."/>
            <person name="Bing R.G."/>
            <person name="Willard D.J."/>
            <person name="Kelly R.M."/>
        </authorList>
    </citation>
    <scope>NUCLEOTIDE SEQUENCE [LARGE SCALE GENOMIC DNA]</scope>
    <source>
        <strain evidence="1 2">DSM 8977</strain>
    </source>
</reference>
<gene>
    <name evidence="1" type="ORF">SOJ16_001399</name>
</gene>
<evidence type="ECO:0000313" key="1">
    <source>
        <dbReference type="EMBL" id="WPX07590.1"/>
    </source>
</evidence>
<sequence length="430" mass="51099">MIANIPSYIFLNDEFTQAGRGLKKVSYEVVNEKDGFSAKLSFTDSCEVNNIGVAFDLKEAEIVFMPRLQRGKKGLVCNNSNTQIILLRTKESFFLLKVCGVLQLDKIYLRFATKIKENLLCIGFFHSFWIDETNNSFCFQNLLPMSRIKKGSNIKIEVKVQKGSSIYDCVENVNPKLKSFEAELNLELANNPKYFGIVDIMKYSKMDIARRYQLSIGVPARMLKLYFLYLPRKLINFELSYTSSLQSSSFYYIKISNELSKSEILSLKEKIEQLSSNENIYFNFYNKNLMLTQIKTYYHLPYILLLYAKLCSLTGKEIRTSIERLIDETEWHVIRNYKFFTDETLMNIEEFDRKFENGMYPNEALTIYICYELYRFFFNYYEDLSCYKTSNDLKALLFLYYDFERKYFYKNNYSFKKEELLRINEREDRR</sequence>
<dbReference type="RefSeq" id="WP_045174910.1">
    <property type="nucleotide sequence ID" value="NZ_CP139957.1"/>
</dbReference>
<evidence type="ECO:0000313" key="2">
    <source>
        <dbReference type="Proteomes" id="UP001322744"/>
    </source>
</evidence>
<dbReference type="Proteomes" id="UP001322744">
    <property type="component" value="Chromosome"/>
</dbReference>
<name>A0ABZ0U0A5_9FIRM</name>
<protein>
    <recommendedName>
        <fullName evidence="3">ApeA N-terminal domain-containing protein</fullName>
    </recommendedName>
</protein>